<organism evidence="2 3">
    <name type="scientific">Solitalea longa</name>
    <dbReference type="NCBI Taxonomy" id="2079460"/>
    <lineage>
        <taxon>Bacteria</taxon>
        <taxon>Pseudomonadati</taxon>
        <taxon>Bacteroidota</taxon>
        <taxon>Sphingobacteriia</taxon>
        <taxon>Sphingobacteriales</taxon>
        <taxon>Sphingobacteriaceae</taxon>
        <taxon>Solitalea</taxon>
    </lineage>
</organism>
<keyword evidence="1" id="KW-0812">Transmembrane</keyword>
<dbReference type="GO" id="GO:0140359">
    <property type="term" value="F:ABC-type transporter activity"/>
    <property type="evidence" value="ECO:0007669"/>
    <property type="project" value="InterPro"/>
</dbReference>
<feature type="transmembrane region" description="Helical" evidence="1">
    <location>
        <begin position="88"/>
        <end position="115"/>
    </location>
</feature>
<feature type="transmembrane region" description="Helical" evidence="1">
    <location>
        <begin position="12"/>
        <end position="35"/>
    </location>
</feature>
<dbReference type="Proteomes" id="UP000236893">
    <property type="component" value="Unassembled WGS sequence"/>
</dbReference>
<feature type="transmembrane region" description="Helical" evidence="1">
    <location>
        <begin position="155"/>
        <end position="176"/>
    </location>
</feature>
<dbReference type="OrthoDB" id="1068411at2"/>
<dbReference type="Pfam" id="PF12679">
    <property type="entry name" value="ABC2_membrane_2"/>
    <property type="match status" value="1"/>
</dbReference>
<dbReference type="AlphaFoldDB" id="A0A2S4ZXZ2"/>
<protein>
    <submittedName>
        <fullName evidence="2">ABC transporter permease</fullName>
    </submittedName>
</protein>
<feature type="transmembrane region" description="Helical" evidence="1">
    <location>
        <begin position="47"/>
        <end position="67"/>
    </location>
</feature>
<keyword evidence="1" id="KW-0472">Membrane</keyword>
<dbReference type="EMBL" id="PQVF01000013">
    <property type="protein sequence ID" value="POY35156.1"/>
    <property type="molecule type" value="Genomic_DNA"/>
</dbReference>
<comment type="caution">
    <text evidence="2">The sequence shown here is derived from an EMBL/GenBank/DDBJ whole genome shotgun (WGS) entry which is preliminary data.</text>
</comment>
<keyword evidence="3" id="KW-1185">Reference proteome</keyword>
<feature type="transmembrane region" description="Helical" evidence="1">
    <location>
        <begin position="121"/>
        <end position="143"/>
    </location>
</feature>
<accession>A0A2S4ZXZ2</accession>
<name>A0A2S4ZXZ2_9SPHI</name>
<dbReference type="GO" id="GO:0005886">
    <property type="term" value="C:plasma membrane"/>
    <property type="evidence" value="ECO:0007669"/>
    <property type="project" value="UniProtKB-SubCell"/>
</dbReference>
<dbReference type="RefSeq" id="WP_103790244.1">
    <property type="nucleotide sequence ID" value="NZ_PQVF01000013.1"/>
</dbReference>
<evidence type="ECO:0000313" key="2">
    <source>
        <dbReference type="EMBL" id="POY35156.1"/>
    </source>
</evidence>
<evidence type="ECO:0000313" key="3">
    <source>
        <dbReference type="Proteomes" id="UP000236893"/>
    </source>
</evidence>
<evidence type="ECO:0000256" key="1">
    <source>
        <dbReference type="SAM" id="Phobius"/>
    </source>
</evidence>
<sequence>MLKVTKYVLHDIVRNKILIAYTVFLFVLSCCMFYLDENPDKAVSSLLTIINIIVPLVSMIFTTSYFYNSYEFIELLVAQPLKRTNILLGEYLGIAGSLTVALIIGLGIPICMYALNPLALTLFYTGILLSLIFTSLAFLCSVATRDKAKGMGLSLLIWFFFSVIYDGLILGILYSFSDYPLEKTVLVLTAFNPIDLGRIIVMLQMDVSALMGYTGALYKTILGTNWGIFISIAILLVWFIIPLLVCVKIFKKKNL</sequence>
<feature type="transmembrane region" description="Helical" evidence="1">
    <location>
        <begin position="226"/>
        <end position="250"/>
    </location>
</feature>
<gene>
    <name evidence="2" type="ORF">C3K47_16370</name>
</gene>
<proteinExistence type="predicted"/>
<dbReference type="PROSITE" id="PS51257">
    <property type="entry name" value="PROKAR_LIPOPROTEIN"/>
    <property type="match status" value="1"/>
</dbReference>
<keyword evidence="1" id="KW-1133">Transmembrane helix</keyword>
<reference evidence="2 3" key="1">
    <citation type="submission" date="2018-01" db="EMBL/GenBank/DDBJ databases">
        <authorList>
            <person name="Gaut B.S."/>
            <person name="Morton B.R."/>
            <person name="Clegg M.T."/>
            <person name="Duvall M.R."/>
        </authorList>
    </citation>
    <scope>NUCLEOTIDE SEQUENCE [LARGE SCALE GENOMIC DNA]</scope>
    <source>
        <strain evidence="2 3">HR-AV</strain>
    </source>
</reference>